<feature type="domain" description="Reverse transcriptase Ty1/copia-type" evidence="3">
    <location>
        <begin position="479"/>
        <end position="555"/>
    </location>
</feature>
<dbReference type="GO" id="GO:0003676">
    <property type="term" value="F:nucleic acid binding"/>
    <property type="evidence" value="ECO:0007669"/>
    <property type="project" value="InterPro"/>
</dbReference>
<dbReference type="SUPFAM" id="SSF53098">
    <property type="entry name" value="Ribonuclease H-like"/>
    <property type="match status" value="1"/>
</dbReference>
<keyword evidence="1" id="KW-0479">Metal-binding</keyword>
<sequence length="557" mass="63000">MQDDEPDPAELKEVIEVVTTAKLMTEVVTAAAAPTTDAFTITAPLSAARKRKGVVIRDPEETATPTTIVHSEPKSKDKGKAFWLKSLYPGPLPTHGKFRLLMTTLVGNNSVFMSFFEKQKLTGPNFIDWYRRLHSVLSTEDKENYLEHHIPAAPVALPGQQVPPEALAAHAAWVKGLRGSKKLKPGVLSLYVGDGYRAAVEAIRTYHLELPSRLVIVLNNCHYAPSITRGVISVSCLFDDGFINRFDDNNVISVSKNNLVYFMVVHRDGIFKIDISCSNTNDSSMYAITNKRAKINLDSSLLWHCRLGHISKKRIEKLQHDRLLNSIDIELLGKCVTCMSEKMARKPYSHQVERAKDLLGLIHTDVCGPFKVMLRQGASYFVTFTDDCSRYGYVYLLKHKHEVFETFKVFQKEVENQLGKTIKSLRSDRRDRMCLYIDAEEHELGDLGEPANYKSALLDPESKKWLDAMNVKMQSMKDNDVWVLVELTPNARTVGSKWFFKKKTDMDGVVYIFKARLVAKGFTQTCGVDYEETFSPVADIRAIRILIAIAAYYDFEI</sequence>
<dbReference type="Pfam" id="PF07727">
    <property type="entry name" value="RVT_2"/>
    <property type="match status" value="1"/>
</dbReference>
<dbReference type="EMBL" id="BKCJ010003678">
    <property type="protein sequence ID" value="GEU56537.1"/>
    <property type="molecule type" value="Genomic_DNA"/>
</dbReference>
<dbReference type="InterPro" id="IPR025724">
    <property type="entry name" value="GAG-pre-integrase_dom"/>
</dbReference>
<evidence type="ECO:0000313" key="5">
    <source>
        <dbReference type="EMBL" id="GEU56537.1"/>
    </source>
</evidence>
<dbReference type="PANTHER" id="PTHR42648">
    <property type="entry name" value="TRANSPOSASE, PUTATIVE-RELATED"/>
    <property type="match status" value="1"/>
</dbReference>
<evidence type="ECO:0000256" key="2">
    <source>
        <dbReference type="ARBA" id="ARBA00022801"/>
    </source>
</evidence>
<dbReference type="PANTHER" id="PTHR42648:SF27">
    <property type="entry name" value="RNA-DIRECTED DNA POLYMERASE"/>
    <property type="match status" value="1"/>
</dbReference>
<gene>
    <name evidence="5" type="ORF">Tci_028515</name>
</gene>
<dbReference type="InterPro" id="IPR013103">
    <property type="entry name" value="RVT_2"/>
</dbReference>
<dbReference type="Gene3D" id="3.30.420.10">
    <property type="entry name" value="Ribonuclease H-like superfamily/Ribonuclease H"/>
    <property type="match status" value="1"/>
</dbReference>
<dbReference type="InterPro" id="IPR036397">
    <property type="entry name" value="RNaseH_sf"/>
</dbReference>
<dbReference type="AlphaFoldDB" id="A0A6L2L6Q7"/>
<evidence type="ECO:0008006" key="6">
    <source>
        <dbReference type="Google" id="ProtNLM"/>
    </source>
</evidence>
<dbReference type="Pfam" id="PF13976">
    <property type="entry name" value="gag_pre-integrs"/>
    <property type="match status" value="1"/>
</dbReference>
<protein>
    <recommendedName>
        <fullName evidence="6">Retrotransposon protein, putative, Ty1-copia subclass</fullName>
    </recommendedName>
</protein>
<name>A0A6L2L6Q7_TANCI</name>
<dbReference type="GO" id="GO:0046872">
    <property type="term" value="F:metal ion binding"/>
    <property type="evidence" value="ECO:0007669"/>
    <property type="project" value="UniProtKB-KW"/>
</dbReference>
<feature type="domain" description="GAG-pre-integrase" evidence="4">
    <location>
        <begin position="271"/>
        <end position="343"/>
    </location>
</feature>
<dbReference type="GO" id="GO:0016787">
    <property type="term" value="F:hydrolase activity"/>
    <property type="evidence" value="ECO:0007669"/>
    <property type="project" value="UniProtKB-KW"/>
</dbReference>
<accession>A0A6L2L6Q7</accession>
<comment type="caution">
    <text evidence="5">The sequence shown here is derived from an EMBL/GenBank/DDBJ whole genome shotgun (WGS) entry which is preliminary data.</text>
</comment>
<dbReference type="InterPro" id="IPR012337">
    <property type="entry name" value="RNaseH-like_sf"/>
</dbReference>
<reference evidence="5" key="1">
    <citation type="journal article" date="2019" name="Sci. Rep.">
        <title>Draft genome of Tanacetum cinerariifolium, the natural source of mosquito coil.</title>
        <authorList>
            <person name="Yamashiro T."/>
            <person name="Shiraishi A."/>
            <person name="Satake H."/>
            <person name="Nakayama K."/>
        </authorList>
    </citation>
    <scope>NUCLEOTIDE SEQUENCE</scope>
</reference>
<evidence type="ECO:0000259" key="4">
    <source>
        <dbReference type="Pfam" id="PF13976"/>
    </source>
</evidence>
<evidence type="ECO:0000259" key="3">
    <source>
        <dbReference type="Pfam" id="PF07727"/>
    </source>
</evidence>
<dbReference type="InterPro" id="IPR039537">
    <property type="entry name" value="Retrotran_Ty1/copia-like"/>
</dbReference>
<organism evidence="5">
    <name type="scientific">Tanacetum cinerariifolium</name>
    <name type="common">Dalmatian daisy</name>
    <name type="synonym">Chrysanthemum cinerariifolium</name>
    <dbReference type="NCBI Taxonomy" id="118510"/>
    <lineage>
        <taxon>Eukaryota</taxon>
        <taxon>Viridiplantae</taxon>
        <taxon>Streptophyta</taxon>
        <taxon>Embryophyta</taxon>
        <taxon>Tracheophyta</taxon>
        <taxon>Spermatophyta</taxon>
        <taxon>Magnoliopsida</taxon>
        <taxon>eudicotyledons</taxon>
        <taxon>Gunneridae</taxon>
        <taxon>Pentapetalae</taxon>
        <taxon>asterids</taxon>
        <taxon>campanulids</taxon>
        <taxon>Asterales</taxon>
        <taxon>Asteraceae</taxon>
        <taxon>Asteroideae</taxon>
        <taxon>Anthemideae</taxon>
        <taxon>Anthemidinae</taxon>
        <taxon>Tanacetum</taxon>
    </lineage>
</organism>
<evidence type="ECO:0000256" key="1">
    <source>
        <dbReference type="ARBA" id="ARBA00022723"/>
    </source>
</evidence>
<proteinExistence type="predicted"/>
<keyword evidence="2" id="KW-0378">Hydrolase</keyword>